<sequence>MNATTLAAPLRTVGSLKSSRIESIDLLRGVVMVIMALDHVRDYFHADAFLYNPANLDKTNVALFFTRWITHFCAPVFVFLAGTSAFMVGSRKGKAELSAFLLKRGIWLIVLEFTVINFAWFFNFYFSLLALTVIWALAIGMIALAGFIHLPFKIILALGILFVAGHNMLDGIDAVIGGSGGDAMLWSLLHEQGGFRFPFAFVFVGYPVIPWIGVMLLGYCFGKLYLPSYDATQRKKMLLMLGGGAIALFVVLRLINVYGDPHGWSVQKDGVFTFLSFINVTKYPPSLLYVLITLGPSLIFLAVAEKYTGKLAQAFISLGRVPMFYYILHLYVIHILAVFAALLTGYTLSDMVFNTWVTDSPALRGYGFSLGVTYLVWIAVVLVLYPICKWYDTYKINHREQWWLSYL</sequence>
<feature type="transmembrane region" description="Helical" evidence="1">
    <location>
        <begin position="101"/>
        <end position="122"/>
    </location>
</feature>
<accession>A0ABW3KAZ7</accession>
<dbReference type="InterPro" id="IPR012429">
    <property type="entry name" value="HGSNAT_cat"/>
</dbReference>
<name>A0ABW3KAZ7_9BACT</name>
<protein>
    <submittedName>
        <fullName evidence="3">DUF1624 domain-containing protein</fullName>
    </submittedName>
</protein>
<proteinExistence type="predicted"/>
<evidence type="ECO:0000313" key="4">
    <source>
        <dbReference type="Proteomes" id="UP001597112"/>
    </source>
</evidence>
<organism evidence="3 4">
    <name type="scientific">Ohtaekwangia kribbensis</name>
    <dbReference type="NCBI Taxonomy" id="688913"/>
    <lineage>
        <taxon>Bacteria</taxon>
        <taxon>Pseudomonadati</taxon>
        <taxon>Bacteroidota</taxon>
        <taxon>Cytophagia</taxon>
        <taxon>Cytophagales</taxon>
        <taxon>Fulvivirgaceae</taxon>
        <taxon>Ohtaekwangia</taxon>
    </lineage>
</organism>
<feature type="transmembrane region" description="Helical" evidence="1">
    <location>
        <begin position="155"/>
        <end position="177"/>
    </location>
</feature>
<dbReference type="PANTHER" id="PTHR40407">
    <property type="entry name" value="MEMBRANE PROTEIN-LIKE PROTEIN"/>
    <property type="match status" value="1"/>
</dbReference>
<feature type="transmembrane region" description="Helical" evidence="1">
    <location>
        <begin position="128"/>
        <end position="148"/>
    </location>
</feature>
<feature type="transmembrane region" description="Helical" evidence="1">
    <location>
        <begin position="286"/>
        <end position="304"/>
    </location>
</feature>
<reference evidence="4" key="1">
    <citation type="journal article" date="2019" name="Int. J. Syst. Evol. Microbiol.">
        <title>The Global Catalogue of Microorganisms (GCM) 10K type strain sequencing project: providing services to taxonomists for standard genome sequencing and annotation.</title>
        <authorList>
            <consortium name="The Broad Institute Genomics Platform"/>
            <consortium name="The Broad Institute Genome Sequencing Center for Infectious Disease"/>
            <person name="Wu L."/>
            <person name="Ma J."/>
        </authorList>
    </citation>
    <scope>NUCLEOTIDE SEQUENCE [LARGE SCALE GENOMIC DNA]</scope>
    <source>
        <strain evidence="4">CCUG 58938</strain>
    </source>
</reference>
<keyword evidence="1" id="KW-0472">Membrane</keyword>
<evidence type="ECO:0000259" key="2">
    <source>
        <dbReference type="Pfam" id="PF07786"/>
    </source>
</evidence>
<keyword evidence="4" id="KW-1185">Reference proteome</keyword>
<dbReference type="RefSeq" id="WP_377585546.1">
    <property type="nucleotide sequence ID" value="NZ_JBHTKA010000015.1"/>
</dbReference>
<feature type="transmembrane region" description="Helical" evidence="1">
    <location>
        <begin position="68"/>
        <end position="89"/>
    </location>
</feature>
<evidence type="ECO:0000256" key="1">
    <source>
        <dbReference type="SAM" id="Phobius"/>
    </source>
</evidence>
<feature type="transmembrane region" description="Helical" evidence="1">
    <location>
        <begin position="197"/>
        <end position="226"/>
    </location>
</feature>
<gene>
    <name evidence="3" type="ORF">ACFQ21_28005</name>
</gene>
<feature type="transmembrane region" description="Helical" evidence="1">
    <location>
        <begin position="324"/>
        <end position="346"/>
    </location>
</feature>
<dbReference type="Proteomes" id="UP001597112">
    <property type="component" value="Unassembled WGS sequence"/>
</dbReference>
<keyword evidence="1" id="KW-0812">Transmembrane</keyword>
<feature type="domain" description="Heparan-alpha-glucosaminide N-acetyltransferase catalytic" evidence="2">
    <location>
        <begin position="20"/>
        <end position="230"/>
    </location>
</feature>
<dbReference type="EMBL" id="JBHTKA010000015">
    <property type="protein sequence ID" value="MFD1003202.1"/>
    <property type="molecule type" value="Genomic_DNA"/>
</dbReference>
<keyword evidence="1" id="KW-1133">Transmembrane helix</keyword>
<dbReference type="Pfam" id="PF07786">
    <property type="entry name" value="HGSNAT_cat"/>
    <property type="match status" value="1"/>
</dbReference>
<evidence type="ECO:0000313" key="3">
    <source>
        <dbReference type="EMBL" id="MFD1003202.1"/>
    </source>
</evidence>
<comment type="caution">
    <text evidence="3">The sequence shown here is derived from an EMBL/GenBank/DDBJ whole genome shotgun (WGS) entry which is preliminary data.</text>
</comment>
<dbReference type="PANTHER" id="PTHR40407:SF1">
    <property type="entry name" value="HEPARAN-ALPHA-GLUCOSAMINIDE N-ACETYLTRANSFERASE CATALYTIC DOMAIN-CONTAINING PROTEIN"/>
    <property type="match status" value="1"/>
</dbReference>
<feature type="transmembrane region" description="Helical" evidence="1">
    <location>
        <begin position="366"/>
        <end position="388"/>
    </location>
</feature>
<feature type="transmembrane region" description="Helical" evidence="1">
    <location>
        <begin position="238"/>
        <end position="255"/>
    </location>
</feature>